<dbReference type="RefSeq" id="WP_203669098.1">
    <property type="nucleotide sequence ID" value="NZ_BONO01000018.1"/>
</dbReference>
<sequence length="80" mass="8865">MKTAISIPDHEAERIDASARRHGMTRSEFYRRAAGRYADELDAQDVTARIDEAIRTAGQPGADTEAFRRAAGDVVTEADW</sequence>
<comment type="caution">
    <text evidence="2">The sequence shown here is derived from an EMBL/GenBank/DDBJ whole genome shotgun (WGS) entry which is preliminary data.</text>
</comment>
<protein>
    <recommendedName>
        <fullName evidence="1">Ribbon-helix-helix protein CopG domain-containing protein</fullName>
    </recommendedName>
</protein>
<dbReference type="InterPro" id="IPR002145">
    <property type="entry name" value="CopG"/>
</dbReference>
<gene>
    <name evidence="2" type="ORF">Cpa01nite_24620</name>
</gene>
<dbReference type="AlphaFoldDB" id="A0A919PCD4"/>
<proteinExistence type="predicted"/>
<reference evidence="2" key="1">
    <citation type="submission" date="2021-01" db="EMBL/GenBank/DDBJ databases">
        <title>Whole genome shotgun sequence of Cellulomonas pakistanensis NBRC 110800.</title>
        <authorList>
            <person name="Komaki H."/>
            <person name="Tamura T."/>
        </authorList>
    </citation>
    <scope>NUCLEOTIDE SEQUENCE</scope>
    <source>
        <strain evidence="2">NBRC 110800</strain>
    </source>
</reference>
<feature type="domain" description="Ribbon-helix-helix protein CopG" evidence="1">
    <location>
        <begin position="3"/>
        <end position="39"/>
    </location>
</feature>
<name>A0A919PCD4_9CELL</name>
<keyword evidence="3" id="KW-1185">Reference proteome</keyword>
<evidence type="ECO:0000259" key="1">
    <source>
        <dbReference type="Pfam" id="PF01402"/>
    </source>
</evidence>
<dbReference type="Gene3D" id="1.10.1220.10">
    <property type="entry name" value="Met repressor-like"/>
    <property type="match status" value="1"/>
</dbReference>
<evidence type="ECO:0000313" key="2">
    <source>
        <dbReference type="EMBL" id="GIG37081.1"/>
    </source>
</evidence>
<accession>A0A919PCD4</accession>
<dbReference type="Pfam" id="PF01402">
    <property type="entry name" value="RHH_1"/>
    <property type="match status" value="1"/>
</dbReference>
<dbReference type="GO" id="GO:0006355">
    <property type="term" value="P:regulation of DNA-templated transcription"/>
    <property type="evidence" value="ECO:0007669"/>
    <property type="project" value="InterPro"/>
</dbReference>
<dbReference type="EMBL" id="BONO01000018">
    <property type="protein sequence ID" value="GIG37081.1"/>
    <property type="molecule type" value="Genomic_DNA"/>
</dbReference>
<dbReference type="Proteomes" id="UP000642125">
    <property type="component" value="Unassembled WGS sequence"/>
</dbReference>
<dbReference type="InterPro" id="IPR013321">
    <property type="entry name" value="Arc_rbn_hlx_hlx"/>
</dbReference>
<evidence type="ECO:0000313" key="3">
    <source>
        <dbReference type="Proteomes" id="UP000642125"/>
    </source>
</evidence>
<organism evidence="2 3">
    <name type="scientific">Cellulomonas pakistanensis</name>
    <dbReference type="NCBI Taxonomy" id="992287"/>
    <lineage>
        <taxon>Bacteria</taxon>
        <taxon>Bacillati</taxon>
        <taxon>Actinomycetota</taxon>
        <taxon>Actinomycetes</taxon>
        <taxon>Micrococcales</taxon>
        <taxon>Cellulomonadaceae</taxon>
        <taxon>Cellulomonas</taxon>
    </lineage>
</organism>